<dbReference type="InterPro" id="IPR036819">
    <property type="entry name" value="Subtilisin_inhibitor-like_sf"/>
</dbReference>
<evidence type="ECO:0000256" key="1">
    <source>
        <dbReference type="ARBA" id="ARBA00004613"/>
    </source>
</evidence>
<evidence type="ECO:0000256" key="7">
    <source>
        <dbReference type="SAM" id="MobiDB-lite"/>
    </source>
</evidence>
<dbReference type="InterPro" id="IPR023549">
    <property type="entry name" value="Subtilisin_inhibitor"/>
</dbReference>
<accession>A0A6J4NJD4</accession>
<keyword evidence="3" id="KW-0964">Secreted</keyword>
<evidence type="ECO:0000256" key="4">
    <source>
        <dbReference type="ARBA" id="ARBA00022690"/>
    </source>
</evidence>
<keyword evidence="5" id="KW-0722">Serine protease inhibitor</keyword>
<dbReference type="AlphaFoldDB" id="A0A6J4NJD4"/>
<dbReference type="EMBL" id="CADCUK010000178">
    <property type="protein sequence ID" value="CAA9389841.1"/>
    <property type="molecule type" value="Genomic_DNA"/>
</dbReference>
<dbReference type="SUPFAM" id="SSF55399">
    <property type="entry name" value="Subtilisin inhibitor"/>
    <property type="match status" value="1"/>
</dbReference>
<evidence type="ECO:0000256" key="8">
    <source>
        <dbReference type="SAM" id="SignalP"/>
    </source>
</evidence>
<comment type="similarity">
    <text evidence="2">Belongs to the protease inhibitor I16 (SSI) family.</text>
</comment>
<reference evidence="10" key="1">
    <citation type="submission" date="2020-02" db="EMBL/GenBank/DDBJ databases">
        <authorList>
            <person name="Meier V. D."/>
        </authorList>
    </citation>
    <scope>NUCLEOTIDE SEQUENCE</scope>
    <source>
        <strain evidence="10">AVDCRST_MAG47</strain>
    </source>
</reference>
<dbReference type="Pfam" id="PF00720">
    <property type="entry name" value="SSI"/>
    <property type="match status" value="1"/>
</dbReference>
<feature type="domain" description="Subtilisin inhibitor" evidence="9">
    <location>
        <begin position="55"/>
        <end position="122"/>
    </location>
</feature>
<evidence type="ECO:0000256" key="2">
    <source>
        <dbReference type="ARBA" id="ARBA00010472"/>
    </source>
</evidence>
<keyword evidence="6" id="KW-1015">Disulfide bond</keyword>
<name>A0A6J4NJD4_9ACTN</name>
<organism evidence="10">
    <name type="scientific">uncultured Nocardioidaceae bacterium</name>
    <dbReference type="NCBI Taxonomy" id="253824"/>
    <lineage>
        <taxon>Bacteria</taxon>
        <taxon>Bacillati</taxon>
        <taxon>Actinomycetota</taxon>
        <taxon>Actinomycetes</taxon>
        <taxon>Propionibacteriales</taxon>
        <taxon>Nocardioidaceae</taxon>
        <taxon>environmental samples</taxon>
    </lineage>
</organism>
<proteinExistence type="inferred from homology"/>
<keyword evidence="8" id="KW-0732">Signal</keyword>
<evidence type="ECO:0000256" key="6">
    <source>
        <dbReference type="ARBA" id="ARBA00023157"/>
    </source>
</evidence>
<evidence type="ECO:0000256" key="3">
    <source>
        <dbReference type="ARBA" id="ARBA00022525"/>
    </source>
</evidence>
<comment type="subcellular location">
    <subcellularLocation>
        <location evidence="1">Secreted</location>
    </subcellularLocation>
</comment>
<dbReference type="GO" id="GO:0005576">
    <property type="term" value="C:extracellular region"/>
    <property type="evidence" value="ECO:0007669"/>
    <property type="project" value="UniProtKB-SubCell"/>
</dbReference>
<feature type="signal peptide" evidence="8">
    <location>
        <begin position="1"/>
        <end position="27"/>
    </location>
</feature>
<feature type="region of interest" description="Disordered" evidence="7">
    <location>
        <begin position="24"/>
        <end position="47"/>
    </location>
</feature>
<gene>
    <name evidence="10" type="ORF">AVDCRST_MAG47-2759</name>
</gene>
<protein>
    <recommendedName>
        <fullName evidence="9">Subtilisin inhibitor domain-containing protein</fullName>
    </recommendedName>
</protein>
<keyword evidence="4" id="KW-0646">Protease inhibitor</keyword>
<dbReference type="Gene3D" id="3.30.350.10">
    <property type="entry name" value="Subtilisin inhibitor-like"/>
    <property type="match status" value="1"/>
</dbReference>
<feature type="chain" id="PRO_5027069662" description="Subtilisin inhibitor domain-containing protein" evidence="8">
    <location>
        <begin position="28"/>
        <end position="149"/>
    </location>
</feature>
<evidence type="ECO:0000256" key="5">
    <source>
        <dbReference type="ARBA" id="ARBA00022900"/>
    </source>
</evidence>
<evidence type="ECO:0000259" key="9">
    <source>
        <dbReference type="Pfam" id="PF00720"/>
    </source>
</evidence>
<dbReference type="GO" id="GO:0004867">
    <property type="term" value="F:serine-type endopeptidase inhibitor activity"/>
    <property type="evidence" value="ECO:0007669"/>
    <property type="project" value="UniProtKB-KW"/>
</dbReference>
<sequence>MLRIAVPLVAVLLIALPGCGTESGAGAAGDAADEPGKTDGTVEDGRTDLTVVVAGTGRGKRTYSLTCDPAGGDHPDPAAACRALDELDDPFAPVPGDQACTEIYGGPQTAVVTGTFRGEAVDAAFDRTNGCEISRWDAHLALLVEGGGA</sequence>
<evidence type="ECO:0000313" key="10">
    <source>
        <dbReference type="EMBL" id="CAA9389841.1"/>
    </source>
</evidence>